<evidence type="ECO:0000259" key="1">
    <source>
        <dbReference type="Pfam" id="PF12697"/>
    </source>
</evidence>
<dbReference type="RefSeq" id="WP_380009535.1">
    <property type="nucleotide sequence ID" value="NZ_JBHLYR010000031.1"/>
</dbReference>
<dbReference type="SUPFAM" id="SSF53474">
    <property type="entry name" value="alpha/beta-Hydrolases"/>
    <property type="match status" value="1"/>
</dbReference>
<dbReference type="Pfam" id="PF12697">
    <property type="entry name" value="Abhydrolase_6"/>
    <property type="match status" value="1"/>
</dbReference>
<organism evidence="2 3">
    <name type="scientific">Deinococcus oregonensis</name>
    <dbReference type="NCBI Taxonomy" id="1805970"/>
    <lineage>
        <taxon>Bacteria</taxon>
        <taxon>Thermotogati</taxon>
        <taxon>Deinococcota</taxon>
        <taxon>Deinococci</taxon>
        <taxon>Deinococcales</taxon>
        <taxon>Deinococcaceae</taxon>
        <taxon>Deinococcus</taxon>
    </lineage>
</organism>
<dbReference type="Gene3D" id="3.40.50.1820">
    <property type="entry name" value="alpha/beta hydrolase"/>
    <property type="match status" value="1"/>
</dbReference>
<name>A0ABV6AZ55_9DEIO</name>
<comment type="caution">
    <text evidence="2">The sequence shown here is derived from an EMBL/GenBank/DDBJ whole genome shotgun (WGS) entry which is preliminary data.</text>
</comment>
<dbReference type="PANTHER" id="PTHR43689:SF8">
    <property type="entry name" value="ALPHA_BETA-HYDROLASES SUPERFAMILY PROTEIN"/>
    <property type="match status" value="1"/>
</dbReference>
<keyword evidence="2" id="KW-0378">Hydrolase</keyword>
<dbReference type="InterPro" id="IPR000073">
    <property type="entry name" value="AB_hydrolase_1"/>
</dbReference>
<dbReference type="InterPro" id="IPR029058">
    <property type="entry name" value="AB_hydrolase_fold"/>
</dbReference>
<dbReference type="PANTHER" id="PTHR43689">
    <property type="entry name" value="HYDROLASE"/>
    <property type="match status" value="1"/>
</dbReference>
<feature type="domain" description="AB hydrolase-1" evidence="1">
    <location>
        <begin position="28"/>
        <end position="235"/>
    </location>
</feature>
<protein>
    <submittedName>
        <fullName evidence="2">Alpha/beta fold hydrolase</fullName>
    </submittedName>
</protein>
<dbReference type="GO" id="GO:0016787">
    <property type="term" value="F:hydrolase activity"/>
    <property type="evidence" value="ECO:0007669"/>
    <property type="project" value="UniProtKB-KW"/>
</dbReference>
<dbReference type="PRINTS" id="PR00111">
    <property type="entry name" value="ABHYDROLASE"/>
</dbReference>
<sequence length="248" mass="27125">MLPRVRSLEFRHGLATLRYDATGQGEPMVLIHGLSGSSRWWRRNVPVFSQSHRVYVLDLAGYGGARRQRSLGVREDAALIAAWLDNQQLQNVTLIGHSMGGHIALHVAALRPVRINTLVLACASGLLDGHPVRVALQLPRAVITGRKSFVPRILLDAARAGLPNMWRSTVHLLGDNILDVLPSLNVRTLVIWGARDALVPARLGRALAAAIPGARYEQIAGAGHVVMVDAPERFNSLVLDFLREGQHQ</sequence>
<reference evidence="2 3" key="1">
    <citation type="submission" date="2024-09" db="EMBL/GenBank/DDBJ databases">
        <authorList>
            <person name="Sun Q."/>
            <person name="Mori K."/>
        </authorList>
    </citation>
    <scope>NUCLEOTIDE SEQUENCE [LARGE SCALE GENOMIC DNA]</scope>
    <source>
        <strain evidence="2 3">JCM 13503</strain>
    </source>
</reference>
<gene>
    <name evidence="2" type="ORF">ACFFLM_10040</name>
</gene>
<accession>A0ABV6AZ55</accession>
<proteinExistence type="predicted"/>
<evidence type="ECO:0000313" key="3">
    <source>
        <dbReference type="Proteomes" id="UP001589733"/>
    </source>
</evidence>
<evidence type="ECO:0000313" key="2">
    <source>
        <dbReference type="EMBL" id="MFB9992302.1"/>
    </source>
</evidence>
<keyword evidence="3" id="KW-1185">Reference proteome</keyword>
<dbReference type="EMBL" id="JBHLYR010000031">
    <property type="protein sequence ID" value="MFB9992302.1"/>
    <property type="molecule type" value="Genomic_DNA"/>
</dbReference>
<dbReference type="Proteomes" id="UP001589733">
    <property type="component" value="Unassembled WGS sequence"/>
</dbReference>